<dbReference type="InterPro" id="IPR006175">
    <property type="entry name" value="YjgF/YER057c/UK114"/>
</dbReference>
<reference evidence="2" key="1">
    <citation type="submission" date="2020-10" db="EMBL/GenBank/DDBJ databases">
        <title>Genomic Encyclopedia of Type Strains, Phase IV (KMG-IV): sequencing the most valuable type-strain genomes for metagenomic binning, comparative biology and taxonomic classification.</title>
        <authorList>
            <person name="Goeker M."/>
        </authorList>
    </citation>
    <scope>NUCLEOTIDE SEQUENCE</scope>
    <source>
        <strain evidence="2">DSM 13886</strain>
    </source>
</reference>
<dbReference type="InterPro" id="IPR019897">
    <property type="entry name" value="RidA_CS"/>
</dbReference>
<evidence type="ECO:0000313" key="3">
    <source>
        <dbReference type="Proteomes" id="UP000658225"/>
    </source>
</evidence>
<gene>
    <name evidence="2" type="ORF">H4683_001805</name>
</gene>
<dbReference type="FunFam" id="3.30.1330.40:FF:000001">
    <property type="entry name" value="L-PSP family endoribonuclease"/>
    <property type="match status" value="1"/>
</dbReference>
<dbReference type="NCBIfam" id="TIGR00004">
    <property type="entry name" value="Rid family detoxifying hydrolase"/>
    <property type="match status" value="1"/>
</dbReference>
<organism evidence="2 3">
    <name type="scientific">Sporosarcina limicola</name>
    <dbReference type="NCBI Taxonomy" id="34101"/>
    <lineage>
        <taxon>Bacteria</taxon>
        <taxon>Bacillati</taxon>
        <taxon>Bacillota</taxon>
        <taxon>Bacilli</taxon>
        <taxon>Bacillales</taxon>
        <taxon>Caryophanaceae</taxon>
        <taxon>Sporosarcina</taxon>
    </lineage>
</organism>
<dbReference type="PANTHER" id="PTHR11803">
    <property type="entry name" value="2-IMINOBUTANOATE/2-IMINOPROPANOATE DEAMINASE RIDA"/>
    <property type="match status" value="1"/>
</dbReference>
<proteinExistence type="inferred from homology"/>
<sequence length="126" mass="13840">MKEAVLSTKAPQPIGPYSQGMISNGHLFISGQLPLNVETNRLAEGIENQARQSLDNIKSILEAKELGMDAVVKTTIFMTDLADFQLVNSIYADYFTAPFPARSTIQVAKLPMDALIEIELIAETKK</sequence>
<dbReference type="Pfam" id="PF01042">
    <property type="entry name" value="Ribonuc_L-PSP"/>
    <property type="match status" value="1"/>
</dbReference>
<dbReference type="GO" id="GO:0120241">
    <property type="term" value="F:2-iminobutanoate/2-iminopropanoate deaminase"/>
    <property type="evidence" value="ECO:0007669"/>
    <property type="project" value="UniProtKB-EC"/>
</dbReference>
<dbReference type="Gene3D" id="3.30.1330.40">
    <property type="entry name" value="RutC-like"/>
    <property type="match status" value="1"/>
</dbReference>
<dbReference type="CDD" id="cd00448">
    <property type="entry name" value="YjgF_YER057c_UK114_family"/>
    <property type="match status" value="1"/>
</dbReference>
<keyword evidence="3" id="KW-1185">Reference proteome</keyword>
<evidence type="ECO:0000256" key="1">
    <source>
        <dbReference type="ARBA" id="ARBA00010552"/>
    </source>
</evidence>
<keyword evidence="2" id="KW-0378">Hydrolase</keyword>
<dbReference type="InterPro" id="IPR035959">
    <property type="entry name" value="RutC-like_sf"/>
</dbReference>
<protein>
    <submittedName>
        <fullName evidence="2">2-iminobutanoate/2-iminopropanoate deaminase</fullName>
        <ecNumber evidence="2">3.5.99.10</ecNumber>
    </submittedName>
</protein>
<comment type="caution">
    <text evidence="2">The sequence shown here is derived from an EMBL/GenBank/DDBJ whole genome shotgun (WGS) entry which is preliminary data.</text>
</comment>
<dbReference type="InterPro" id="IPR006056">
    <property type="entry name" value="RidA"/>
</dbReference>
<dbReference type="PANTHER" id="PTHR11803:SF39">
    <property type="entry name" value="2-IMINOBUTANOATE_2-IMINOPROPANOATE DEAMINASE"/>
    <property type="match status" value="1"/>
</dbReference>
<dbReference type="AlphaFoldDB" id="A0A927MKQ2"/>
<name>A0A927MKQ2_9BACL</name>
<dbReference type="RefSeq" id="WP_192598488.1">
    <property type="nucleotide sequence ID" value="NZ_JADBEL010000008.1"/>
</dbReference>
<dbReference type="EMBL" id="JADBEL010000008">
    <property type="protein sequence ID" value="MBE1554727.1"/>
    <property type="molecule type" value="Genomic_DNA"/>
</dbReference>
<dbReference type="GO" id="GO:0005829">
    <property type="term" value="C:cytosol"/>
    <property type="evidence" value="ECO:0007669"/>
    <property type="project" value="TreeGrafter"/>
</dbReference>
<dbReference type="PROSITE" id="PS01094">
    <property type="entry name" value="UPF0076"/>
    <property type="match status" value="1"/>
</dbReference>
<dbReference type="SUPFAM" id="SSF55298">
    <property type="entry name" value="YjgF-like"/>
    <property type="match status" value="1"/>
</dbReference>
<dbReference type="Proteomes" id="UP000658225">
    <property type="component" value="Unassembled WGS sequence"/>
</dbReference>
<comment type="similarity">
    <text evidence="1">Belongs to the RutC family.</text>
</comment>
<evidence type="ECO:0000313" key="2">
    <source>
        <dbReference type="EMBL" id="MBE1554727.1"/>
    </source>
</evidence>
<dbReference type="EC" id="3.5.99.10" evidence="2"/>
<accession>A0A927MKQ2</accession>